<dbReference type="HAMAP" id="MF_00470">
    <property type="entry name" value="MenC_1"/>
    <property type="match status" value="1"/>
</dbReference>
<accession>A0A1Q8VMA9</accession>
<proteinExistence type="inferred from homology"/>
<comment type="catalytic activity">
    <reaction evidence="4">
        <text>(1R,6R)-6-hydroxy-2-succinyl-cyclohexa-2,4-diene-1-carboxylate = 2-succinylbenzoate + H2O</text>
        <dbReference type="Rhea" id="RHEA:10196"/>
        <dbReference type="ChEBI" id="CHEBI:15377"/>
        <dbReference type="ChEBI" id="CHEBI:18325"/>
        <dbReference type="ChEBI" id="CHEBI:58689"/>
        <dbReference type="EC" id="4.2.1.113"/>
    </reaction>
</comment>
<feature type="active site" description="Proton acceptor" evidence="4">
    <location>
        <position position="244"/>
    </location>
</feature>
<feature type="binding site" evidence="4">
    <location>
        <position position="197"/>
    </location>
    <ligand>
        <name>Mg(2+)</name>
        <dbReference type="ChEBI" id="CHEBI:18420"/>
    </ligand>
</feature>
<feature type="active site" description="Proton donor" evidence="4">
    <location>
        <position position="138"/>
    </location>
</feature>
<dbReference type="PANTHER" id="PTHR48073:SF2">
    <property type="entry name" value="O-SUCCINYLBENZOATE SYNTHASE"/>
    <property type="match status" value="1"/>
</dbReference>
<keyword evidence="1 4" id="KW-0479">Metal-binding</keyword>
<gene>
    <name evidence="4" type="primary">menC</name>
    <name evidence="6" type="ORF">BKH28_07815</name>
</gene>
<dbReference type="InterPro" id="IPR010196">
    <property type="entry name" value="OSB_synthase_MenC1"/>
</dbReference>
<dbReference type="InterPro" id="IPR013342">
    <property type="entry name" value="Mandelate_racemase_C"/>
</dbReference>
<keyword evidence="2 4" id="KW-0460">Magnesium</keyword>
<dbReference type="GO" id="GO:0009234">
    <property type="term" value="P:menaquinone biosynthetic process"/>
    <property type="evidence" value="ECO:0007669"/>
    <property type="project" value="UniProtKB-UniRule"/>
</dbReference>
<evidence type="ECO:0000256" key="4">
    <source>
        <dbReference type="HAMAP-Rule" id="MF_00470"/>
    </source>
</evidence>
<reference evidence="6 7" key="1">
    <citation type="submission" date="2016-12" db="EMBL/GenBank/DDBJ databases">
        <title>Genomic comparison of strains in the 'Actinomyces naeslundii' group.</title>
        <authorList>
            <person name="Mughal S.R."/>
            <person name="Do T."/>
            <person name="Gilbert S.C."/>
            <person name="Witherden E.A."/>
            <person name="Didelot X."/>
            <person name="Beighton D."/>
        </authorList>
    </citation>
    <scope>NUCLEOTIDE SEQUENCE [LARGE SCALE GENOMIC DNA]</scope>
    <source>
        <strain evidence="6 7">P6N</strain>
    </source>
</reference>
<dbReference type="SUPFAM" id="SSF51604">
    <property type="entry name" value="Enolase C-terminal domain-like"/>
    <property type="match status" value="1"/>
</dbReference>
<dbReference type="UniPathway" id="UPA01057">
    <property type="reaction ID" value="UER00165"/>
</dbReference>
<dbReference type="Proteomes" id="UP000186394">
    <property type="component" value="Unassembled WGS sequence"/>
</dbReference>
<dbReference type="GO" id="GO:0043748">
    <property type="term" value="F:O-succinylbenzoate synthase activity"/>
    <property type="evidence" value="ECO:0007669"/>
    <property type="project" value="UniProtKB-EC"/>
</dbReference>
<dbReference type="CDD" id="cd03320">
    <property type="entry name" value="OSBS"/>
    <property type="match status" value="1"/>
</dbReference>
<organism evidence="6 7">
    <name type="scientific">Actinomyces oris</name>
    <dbReference type="NCBI Taxonomy" id="544580"/>
    <lineage>
        <taxon>Bacteria</taxon>
        <taxon>Bacillati</taxon>
        <taxon>Actinomycetota</taxon>
        <taxon>Actinomycetes</taxon>
        <taxon>Actinomycetales</taxon>
        <taxon>Actinomycetaceae</taxon>
        <taxon>Actinomyces</taxon>
    </lineage>
</organism>
<feature type="binding site" evidence="4">
    <location>
        <position position="169"/>
    </location>
    <ligand>
        <name>Mg(2+)</name>
        <dbReference type="ChEBI" id="CHEBI:18420"/>
    </ligand>
</feature>
<comment type="similarity">
    <text evidence="4">Belongs to the mandelate racemase/muconate lactonizing enzyme family. MenC type 1 subfamily.</text>
</comment>
<sequence length="375" mass="40038">MLIEDRAYSVPVSPDHQHASGEIDIASLHAQDSTGLLDRIDRAIVWDIPLTTPFRGITRRDGVLLHGPGGWGEVAPFWDYGSEASAPWLASGLSQALGNSFLPRYRETISVNVTVPEVGAEDAVELVRASGARTAKVKVSGSSDKRSADLERLEAVRSALGRSGKVRIDVNGAWDLDTARENLTLMDRAAGGLEYAEQPCATVYDLADLRRAVDVPIAADESIRLSANPLEIVHRRAADVAILKVAPLGGVHRALDMAERLGLPAVVSSALDTSVGIMTGATLAFSLPSLSHACGLGTVRLLTQDVAEPSVLPSNGTLRLDAAAPVSERLLNEVKAGPYLTRHWQTRLLHLAGALHARRQREARDPSRAVAGLPL</sequence>
<comment type="cofactor">
    <cofactor evidence="4">
        <name>a divalent metal cation</name>
        <dbReference type="ChEBI" id="CHEBI:60240"/>
    </cofactor>
</comment>
<dbReference type="SFLD" id="SFLDS00001">
    <property type="entry name" value="Enolase"/>
    <property type="match status" value="1"/>
</dbReference>
<name>A0A1Q8VMA9_9ACTO</name>
<evidence type="ECO:0000256" key="2">
    <source>
        <dbReference type="ARBA" id="ARBA00022842"/>
    </source>
</evidence>
<dbReference type="SMART" id="SM00922">
    <property type="entry name" value="MR_MLE"/>
    <property type="match status" value="1"/>
</dbReference>
<dbReference type="GO" id="GO:0000287">
    <property type="term" value="F:magnesium ion binding"/>
    <property type="evidence" value="ECO:0007669"/>
    <property type="project" value="UniProtKB-UniRule"/>
</dbReference>
<evidence type="ECO:0000313" key="7">
    <source>
        <dbReference type="Proteomes" id="UP000186394"/>
    </source>
</evidence>
<dbReference type="NCBIfam" id="NF002782">
    <property type="entry name" value="PRK02901.1"/>
    <property type="match status" value="1"/>
</dbReference>
<dbReference type="InterPro" id="IPR029065">
    <property type="entry name" value="Enolase_C-like"/>
</dbReference>
<feature type="domain" description="Mandelate racemase/muconate lactonizing enzyme C-terminal" evidence="5">
    <location>
        <begin position="116"/>
        <end position="216"/>
    </location>
</feature>
<dbReference type="SFLD" id="SFLDG00180">
    <property type="entry name" value="muconate_cycloisomerase"/>
    <property type="match status" value="1"/>
</dbReference>
<dbReference type="Gene3D" id="3.20.20.120">
    <property type="entry name" value="Enolase-like C-terminal domain"/>
    <property type="match status" value="1"/>
</dbReference>
<dbReference type="AlphaFoldDB" id="A0A1Q8VMA9"/>
<protein>
    <recommendedName>
        <fullName evidence="4">o-succinylbenzoate synthase</fullName>
        <shortName evidence="4">OSB synthase</shortName>
        <shortName evidence="4">OSBS</shortName>
        <ecNumber evidence="4">4.2.1.113</ecNumber>
    </recommendedName>
    <alternativeName>
        <fullName evidence="4">4-(2'-carboxyphenyl)-4-oxybutyric acid synthase</fullName>
    </alternativeName>
    <alternativeName>
        <fullName evidence="4">o-succinylbenzoic acid synthase</fullName>
    </alternativeName>
</protein>
<comment type="pathway">
    <text evidence="4">Quinol/quinone metabolism; 1,4-dihydroxy-2-naphthoate biosynthesis; 1,4-dihydroxy-2-naphthoate from chorismate: step 4/7.</text>
</comment>
<comment type="caution">
    <text evidence="6">The sequence shown here is derived from an EMBL/GenBank/DDBJ whole genome shotgun (WGS) entry which is preliminary data.</text>
</comment>
<dbReference type="EC" id="4.2.1.113" evidence="4"/>
<dbReference type="SFLD" id="SFLDF00009">
    <property type="entry name" value="o-succinylbenzoate_synthase"/>
    <property type="match status" value="1"/>
</dbReference>
<comment type="function">
    <text evidence="4">Converts 2-succinyl-6-hydroxy-2,4-cyclohexadiene-1-carboxylate (SHCHC) to 2-succinylbenzoate (OSB).</text>
</comment>
<keyword evidence="4" id="KW-0474">Menaquinone biosynthesis</keyword>
<dbReference type="InterPro" id="IPR036849">
    <property type="entry name" value="Enolase-like_C_sf"/>
</dbReference>
<evidence type="ECO:0000256" key="3">
    <source>
        <dbReference type="ARBA" id="ARBA00023239"/>
    </source>
</evidence>
<evidence type="ECO:0000259" key="5">
    <source>
        <dbReference type="SMART" id="SM00922"/>
    </source>
</evidence>
<dbReference type="Pfam" id="PF13378">
    <property type="entry name" value="MR_MLE_C"/>
    <property type="match status" value="1"/>
</dbReference>
<dbReference type="Pfam" id="PF18374">
    <property type="entry name" value="Enolase_like_N"/>
    <property type="match status" value="1"/>
</dbReference>
<dbReference type="EMBL" id="MSKL01000019">
    <property type="protein sequence ID" value="OLO49218.1"/>
    <property type="molecule type" value="Genomic_DNA"/>
</dbReference>
<dbReference type="PANTHER" id="PTHR48073">
    <property type="entry name" value="O-SUCCINYLBENZOATE SYNTHASE-RELATED"/>
    <property type="match status" value="1"/>
</dbReference>
<evidence type="ECO:0000256" key="1">
    <source>
        <dbReference type="ARBA" id="ARBA00022723"/>
    </source>
</evidence>
<evidence type="ECO:0000313" key="6">
    <source>
        <dbReference type="EMBL" id="OLO49218.1"/>
    </source>
</evidence>
<dbReference type="OrthoDB" id="3725747at2"/>
<dbReference type="UniPathway" id="UPA00079"/>
<feature type="binding site" evidence="4">
    <location>
        <position position="220"/>
    </location>
    <ligand>
        <name>Mg(2+)</name>
        <dbReference type="ChEBI" id="CHEBI:18420"/>
    </ligand>
</feature>
<dbReference type="RefSeq" id="WP_075418266.1">
    <property type="nucleotide sequence ID" value="NZ_MSKL01000019.1"/>
</dbReference>
<comment type="pathway">
    <text evidence="4">Quinol/quinone metabolism; menaquinone biosynthesis.</text>
</comment>
<keyword evidence="3 4" id="KW-0456">Lyase</keyword>